<evidence type="ECO:0000256" key="5">
    <source>
        <dbReference type="ARBA" id="ARBA00022801"/>
    </source>
</evidence>
<dbReference type="InterPro" id="IPR017853">
    <property type="entry name" value="GH"/>
</dbReference>
<reference evidence="10" key="1">
    <citation type="submission" date="2017-02" db="EMBL/GenBank/DDBJ databases">
        <authorList>
            <person name="Varghese N."/>
            <person name="Submissions S."/>
        </authorList>
    </citation>
    <scope>NUCLEOTIDE SEQUENCE [LARGE SCALE GENOMIC DNA]</scope>
    <source>
        <strain evidence="10">DSM 24091</strain>
    </source>
</reference>
<evidence type="ECO:0000256" key="3">
    <source>
        <dbReference type="ARBA" id="ARBA00012662"/>
    </source>
</evidence>
<evidence type="ECO:0000313" key="10">
    <source>
        <dbReference type="Proteomes" id="UP000190150"/>
    </source>
</evidence>
<dbReference type="EC" id="3.2.1.51" evidence="3"/>
<keyword evidence="10" id="KW-1185">Reference proteome</keyword>
<evidence type="ECO:0000259" key="8">
    <source>
        <dbReference type="Pfam" id="PF01120"/>
    </source>
</evidence>
<comment type="similarity">
    <text evidence="2">Belongs to the glycosyl hydrolase 29 family.</text>
</comment>
<sequence length="608" mass="69181">MIKRLFIGLVLFSLFAKSYGQKDVSKEDKMQWFDDAKLGIFIHWGVYAVDGISESWSFFNNYTSHDNYLKQLQGFTASEYQPEEWVKLIKESGAKYTVITTKHHDGIALWDSKTDKALTIPKDGAAKKDVLTPFVAAVKKSGLKTGLYYSLPDWSHPYYDVITRSRKRYNLQDEPKRWGQFVDYYQGQLTELSTQYKPDLLWFDGDWEHSSEEWKAEQTLALLRRHNPNVIVNSRLNHHGDYATPEQGVPVNRPMDRYWELCYTMNDSWGYQHFDTNYKTPNMIVRTLIDCIAMGGNLLLDIGPKADGTIPEEQVSILKELGRWTSKYKEAIYGTRAGVATAFIQEKNSVSKDGKTVYIYLDEVKNYLQVKGLQTKPVAIRFVGSSEKIDYKYDGYNLSLKMDVKGFDPTASVVAIEFNQQPHFEFDHAEVKPILAEMLDSKDTPSAIREIVEWTSLGANLFLGRMNDDGSVLSKDLKFASSATKAWVQKHAEVLHDSQAGIAQGHYIGKTALSKDRQTLYLFVEGQPTGPIAIKGLKNTIARIRIVGEGSMIGHKIYNKLYWSAIPGIVYIDVPKERLDPHNTVIAVLLDKPVELYAEEVKAIESNL</sequence>
<dbReference type="InterPro" id="IPR057739">
    <property type="entry name" value="Glyco_hydro_29_N"/>
</dbReference>
<dbReference type="GO" id="GO:0005764">
    <property type="term" value="C:lysosome"/>
    <property type="evidence" value="ECO:0007669"/>
    <property type="project" value="TreeGrafter"/>
</dbReference>
<dbReference type="Proteomes" id="UP000190150">
    <property type="component" value="Unassembled WGS sequence"/>
</dbReference>
<name>A0A1T5CWW4_9SPHI</name>
<dbReference type="SMART" id="SM00812">
    <property type="entry name" value="Alpha_L_fucos"/>
    <property type="match status" value="1"/>
</dbReference>
<protein>
    <recommendedName>
        <fullName evidence="3">alpha-L-fucosidase</fullName>
        <ecNumber evidence="3">3.2.1.51</ecNumber>
    </recommendedName>
</protein>
<keyword evidence="6" id="KW-0326">Glycosidase</keyword>
<comment type="function">
    <text evidence="1">Alpha-L-fucosidase is responsible for hydrolyzing the alpha-1,6-linked fucose joined to the reducing-end N-acetylglucosamine of the carbohydrate moieties of glycoproteins.</text>
</comment>
<dbReference type="GO" id="GO:0004560">
    <property type="term" value="F:alpha-L-fucosidase activity"/>
    <property type="evidence" value="ECO:0007669"/>
    <property type="project" value="InterPro"/>
</dbReference>
<dbReference type="InterPro" id="IPR016286">
    <property type="entry name" value="FUC_metazoa-typ"/>
</dbReference>
<feature type="site" description="May be important for catalysis" evidence="7">
    <location>
        <position position="262"/>
    </location>
</feature>
<dbReference type="PANTHER" id="PTHR10030:SF37">
    <property type="entry name" value="ALPHA-L-FUCOSIDASE-RELATED"/>
    <property type="match status" value="1"/>
</dbReference>
<dbReference type="AlphaFoldDB" id="A0A1T5CWW4"/>
<dbReference type="SUPFAM" id="SSF51445">
    <property type="entry name" value="(Trans)glycosidases"/>
    <property type="match status" value="1"/>
</dbReference>
<gene>
    <name evidence="9" type="ORF">SAMN05660841_01608</name>
</gene>
<dbReference type="GO" id="GO:0016139">
    <property type="term" value="P:glycoside catabolic process"/>
    <property type="evidence" value="ECO:0007669"/>
    <property type="project" value="TreeGrafter"/>
</dbReference>
<dbReference type="STRING" id="1513896.SAMN05660841_01608"/>
<keyword evidence="5" id="KW-0378">Hydrolase</keyword>
<keyword evidence="4" id="KW-0732">Signal</keyword>
<dbReference type="EMBL" id="FUZF01000005">
    <property type="protein sequence ID" value="SKB63853.1"/>
    <property type="molecule type" value="Genomic_DNA"/>
</dbReference>
<organism evidence="9 10">
    <name type="scientific">Sphingobacterium nematocida</name>
    <dbReference type="NCBI Taxonomy" id="1513896"/>
    <lineage>
        <taxon>Bacteria</taxon>
        <taxon>Pseudomonadati</taxon>
        <taxon>Bacteroidota</taxon>
        <taxon>Sphingobacteriia</taxon>
        <taxon>Sphingobacteriales</taxon>
        <taxon>Sphingobacteriaceae</taxon>
        <taxon>Sphingobacterium</taxon>
    </lineage>
</organism>
<dbReference type="Pfam" id="PF01120">
    <property type="entry name" value="Alpha_L_fucos"/>
    <property type="match status" value="1"/>
</dbReference>
<evidence type="ECO:0000256" key="2">
    <source>
        <dbReference type="ARBA" id="ARBA00007951"/>
    </source>
</evidence>
<feature type="domain" description="Glycoside hydrolase family 29 N-terminal" evidence="8">
    <location>
        <begin position="23"/>
        <end position="330"/>
    </location>
</feature>
<dbReference type="Gene3D" id="3.20.20.80">
    <property type="entry name" value="Glycosidases"/>
    <property type="match status" value="1"/>
</dbReference>
<evidence type="ECO:0000256" key="4">
    <source>
        <dbReference type="ARBA" id="ARBA00022729"/>
    </source>
</evidence>
<accession>A0A1T5CWW4</accession>
<evidence type="ECO:0000313" key="9">
    <source>
        <dbReference type="EMBL" id="SKB63853.1"/>
    </source>
</evidence>
<dbReference type="GO" id="GO:0006004">
    <property type="term" value="P:fucose metabolic process"/>
    <property type="evidence" value="ECO:0007669"/>
    <property type="project" value="InterPro"/>
</dbReference>
<dbReference type="PANTHER" id="PTHR10030">
    <property type="entry name" value="ALPHA-L-FUCOSIDASE"/>
    <property type="match status" value="1"/>
</dbReference>
<evidence type="ECO:0000256" key="6">
    <source>
        <dbReference type="ARBA" id="ARBA00023295"/>
    </source>
</evidence>
<dbReference type="InterPro" id="IPR000933">
    <property type="entry name" value="Glyco_hydro_29"/>
</dbReference>
<dbReference type="PIRSF" id="PIRSF001092">
    <property type="entry name" value="Alpha-L-fucosidase"/>
    <property type="match status" value="1"/>
</dbReference>
<dbReference type="RefSeq" id="WP_079642690.1">
    <property type="nucleotide sequence ID" value="NZ_FUZF01000005.1"/>
</dbReference>
<evidence type="ECO:0000256" key="7">
    <source>
        <dbReference type="PIRSR" id="PIRSR001092-1"/>
    </source>
</evidence>
<dbReference type="PRINTS" id="PR00741">
    <property type="entry name" value="GLHYDRLASE29"/>
</dbReference>
<proteinExistence type="inferred from homology"/>
<dbReference type="OrthoDB" id="107551at2"/>
<evidence type="ECO:0000256" key="1">
    <source>
        <dbReference type="ARBA" id="ARBA00004071"/>
    </source>
</evidence>